<evidence type="ECO:0000313" key="5">
    <source>
        <dbReference type="Proteomes" id="UP000054047"/>
    </source>
</evidence>
<dbReference type="EMBL" id="KN747408">
    <property type="protein sequence ID" value="KIH51171.1"/>
    <property type="molecule type" value="Genomic_DNA"/>
</dbReference>
<keyword evidence="2" id="KW-0677">Repeat</keyword>
<keyword evidence="1" id="KW-0808">Transferase</keyword>
<dbReference type="OrthoDB" id="270167at2759"/>
<reference evidence="4 5" key="1">
    <citation type="submission" date="2013-12" db="EMBL/GenBank/DDBJ databases">
        <title>Draft genome of the parsitic nematode Ancylostoma duodenale.</title>
        <authorList>
            <person name="Mitreva M."/>
        </authorList>
    </citation>
    <scope>NUCLEOTIDE SEQUENCE [LARGE SCALE GENOMIC DNA]</scope>
    <source>
        <strain evidence="4 5">Zhejiang</strain>
    </source>
</reference>
<dbReference type="InterPro" id="IPR001763">
    <property type="entry name" value="Rhodanese-like_dom"/>
</dbReference>
<evidence type="ECO:0000256" key="2">
    <source>
        <dbReference type="ARBA" id="ARBA00022737"/>
    </source>
</evidence>
<evidence type="ECO:0000256" key="1">
    <source>
        <dbReference type="ARBA" id="ARBA00022679"/>
    </source>
</evidence>
<dbReference type="Pfam" id="PF00581">
    <property type="entry name" value="Rhodanese"/>
    <property type="match status" value="1"/>
</dbReference>
<dbReference type="PROSITE" id="PS50206">
    <property type="entry name" value="RHODANESE_3"/>
    <property type="match status" value="1"/>
</dbReference>
<dbReference type="AlphaFoldDB" id="A0A0C2G287"/>
<protein>
    <recommendedName>
        <fullName evidence="3">Rhodanese domain-containing protein</fullName>
    </recommendedName>
</protein>
<dbReference type="PANTHER" id="PTHR11364">
    <property type="entry name" value="THIOSULFATE SULFERTANSFERASE"/>
    <property type="match status" value="1"/>
</dbReference>
<proteinExistence type="predicted"/>
<dbReference type="Proteomes" id="UP000054047">
    <property type="component" value="Unassembled WGS sequence"/>
</dbReference>
<accession>A0A0C2G287</accession>
<feature type="domain" description="Rhodanese" evidence="3">
    <location>
        <begin position="11"/>
        <end position="75"/>
    </location>
</feature>
<dbReference type="GO" id="GO:0004792">
    <property type="term" value="F:thiosulfate-cyanide sulfurtransferase activity"/>
    <property type="evidence" value="ECO:0007669"/>
    <property type="project" value="TreeGrafter"/>
</dbReference>
<feature type="non-terminal residue" evidence="4">
    <location>
        <position position="1"/>
    </location>
</feature>
<keyword evidence="5" id="KW-1185">Reference proteome</keyword>
<sequence length="204" mass="23108">YIRSDLYPPHEFEKYIRLLGVNAGDHIVIYARGQFAGMFWAARAWWTFKVYGHHKVSVLNGGLEAWKKAKNPVTSDMVVIKPGNWVAKPLDESLLITFEELDKVNPDGKSLFQDLSKVNYLDSRPAEVFNGSKPLGIPAEGYYGRYAMSYKKSINRIRKNMSSPCSISSLDLIPVSLNTADNGTFFEPFKREPVAPKSSYVYDM</sequence>
<dbReference type="GO" id="GO:0005739">
    <property type="term" value="C:mitochondrion"/>
    <property type="evidence" value="ECO:0007669"/>
    <property type="project" value="TreeGrafter"/>
</dbReference>
<dbReference type="InterPro" id="IPR045078">
    <property type="entry name" value="TST/MPST-like"/>
</dbReference>
<dbReference type="InterPro" id="IPR036873">
    <property type="entry name" value="Rhodanese-like_dom_sf"/>
</dbReference>
<gene>
    <name evidence="4" type="ORF">ANCDUO_18745</name>
</gene>
<dbReference type="SUPFAM" id="SSF52821">
    <property type="entry name" value="Rhodanese/Cell cycle control phosphatase"/>
    <property type="match status" value="1"/>
</dbReference>
<feature type="non-terminal residue" evidence="4">
    <location>
        <position position="204"/>
    </location>
</feature>
<evidence type="ECO:0000259" key="3">
    <source>
        <dbReference type="PROSITE" id="PS50206"/>
    </source>
</evidence>
<name>A0A0C2G287_9BILA</name>
<dbReference type="PANTHER" id="PTHR11364:SF27">
    <property type="entry name" value="SULFURTRANSFERASE"/>
    <property type="match status" value="1"/>
</dbReference>
<dbReference type="CDD" id="cd01448">
    <property type="entry name" value="TST_Repeat_1"/>
    <property type="match status" value="1"/>
</dbReference>
<organism evidence="4 5">
    <name type="scientific">Ancylostoma duodenale</name>
    <dbReference type="NCBI Taxonomy" id="51022"/>
    <lineage>
        <taxon>Eukaryota</taxon>
        <taxon>Metazoa</taxon>
        <taxon>Ecdysozoa</taxon>
        <taxon>Nematoda</taxon>
        <taxon>Chromadorea</taxon>
        <taxon>Rhabditida</taxon>
        <taxon>Rhabditina</taxon>
        <taxon>Rhabditomorpha</taxon>
        <taxon>Strongyloidea</taxon>
        <taxon>Ancylostomatidae</taxon>
        <taxon>Ancylostomatinae</taxon>
        <taxon>Ancylostoma</taxon>
    </lineage>
</organism>
<evidence type="ECO:0000313" key="4">
    <source>
        <dbReference type="EMBL" id="KIH51171.1"/>
    </source>
</evidence>
<dbReference type="Gene3D" id="3.40.250.10">
    <property type="entry name" value="Rhodanese-like domain"/>
    <property type="match status" value="1"/>
</dbReference>